<gene>
    <name evidence="2" type="ORF">EDD41_3303</name>
</gene>
<comment type="caution">
    <text evidence="2">The sequence shown here is derived from an EMBL/GenBank/DDBJ whole genome shotgun (WGS) entry which is preliminary data.</text>
</comment>
<sequence length="250" mass="26688">MLDEMADLLLGAQCPGCGAPSWRLCEDCRRVVSRPARPLDDAVALGPLLSGRAACAGDWDGPVRQLVTAFKDRGSWGLRRVLGGQLALAVRWVLDGVLQDGCLEGTRQVVLVPVPSSPKAVRTRGFDHSRVLADTAARLLREGDTGGLRVEVARPLRRVRAVADQSGLGRAERLRNQHRTMRAAPPAGCRRAVVIDDVCTTGASLSEAARALTEAGWTVLGAAVVAHPSHPVGRREDPLKVFLPDPLKGV</sequence>
<comment type="similarity">
    <text evidence="1">Belongs to the ComF/GntX family.</text>
</comment>
<dbReference type="RefSeq" id="WP_123576697.1">
    <property type="nucleotide sequence ID" value="NZ_RKHG01000001.1"/>
</dbReference>
<evidence type="ECO:0000256" key="1">
    <source>
        <dbReference type="ARBA" id="ARBA00008007"/>
    </source>
</evidence>
<evidence type="ECO:0000313" key="2">
    <source>
        <dbReference type="EMBL" id="ROR56009.1"/>
    </source>
</evidence>
<dbReference type="SUPFAM" id="SSF53271">
    <property type="entry name" value="PRTase-like"/>
    <property type="match status" value="1"/>
</dbReference>
<dbReference type="InterPro" id="IPR000836">
    <property type="entry name" value="PRTase_dom"/>
</dbReference>
<keyword evidence="2" id="KW-0328">Glycosyltransferase</keyword>
<dbReference type="InterPro" id="IPR051910">
    <property type="entry name" value="ComF/GntX_DNA_util-trans"/>
</dbReference>
<protein>
    <submittedName>
        <fullName evidence="2">Putative amidophosphoribosyltransferase</fullName>
    </submittedName>
</protein>
<name>A0A3N1ZYV3_9ACTN</name>
<organism evidence="2 3">
    <name type="scientific">Luteococcus japonicus</name>
    <dbReference type="NCBI Taxonomy" id="33984"/>
    <lineage>
        <taxon>Bacteria</taxon>
        <taxon>Bacillati</taxon>
        <taxon>Actinomycetota</taxon>
        <taxon>Actinomycetes</taxon>
        <taxon>Propionibacteriales</taxon>
        <taxon>Propionibacteriaceae</taxon>
        <taxon>Luteococcus</taxon>
    </lineage>
</organism>
<dbReference type="PANTHER" id="PTHR47505">
    <property type="entry name" value="DNA UTILIZATION PROTEIN YHGH"/>
    <property type="match status" value="1"/>
</dbReference>
<reference evidence="2 3" key="1">
    <citation type="submission" date="2018-11" db="EMBL/GenBank/DDBJ databases">
        <title>Sequencing the genomes of 1000 actinobacteria strains.</title>
        <authorList>
            <person name="Klenk H.-P."/>
        </authorList>
    </citation>
    <scope>NUCLEOTIDE SEQUENCE [LARGE SCALE GENOMIC DNA]</scope>
    <source>
        <strain evidence="2 3">DSM 10546</strain>
    </source>
</reference>
<dbReference type="Gene3D" id="3.40.50.2020">
    <property type="match status" value="1"/>
</dbReference>
<dbReference type="CDD" id="cd06223">
    <property type="entry name" value="PRTases_typeI"/>
    <property type="match status" value="1"/>
</dbReference>
<keyword evidence="2" id="KW-0808">Transferase</keyword>
<accession>A0A3N1ZYV3</accession>
<dbReference type="EMBL" id="RKHG01000001">
    <property type="protein sequence ID" value="ROR56009.1"/>
    <property type="molecule type" value="Genomic_DNA"/>
</dbReference>
<dbReference type="Proteomes" id="UP000275749">
    <property type="component" value="Unassembled WGS sequence"/>
</dbReference>
<dbReference type="InterPro" id="IPR029057">
    <property type="entry name" value="PRTase-like"/>
</dbReference>
<dbReference type="GO" id="GO:0016757">
    <property type="term" value="F:glycosyltransferase activity"/>
    <property type="evidence" value="ECO:0007669"/>
    <property type="project" value="UniProtKB-KW"/>
</dbReference>
<dbReference type="AlphaFoldDB" id="A0A3N1ZYV3"/>
<evidence type="ECO:0000313" key="3">
    <source>
        <dbReference type="Proteomes" id="UP000275749"/>
    </source>
</evidence>
<proteinExistence type="inferred from homology"/>
<dbReference type="PANTHER" id="PTHR47505:SF1">
    <property type="entry name" value="DNA UTILIZATION PROTEIN YHGH"/>
    <property type="match status" value="1"/>
</dbReference>